<name>D8U872_VOLCA</name>
<dbReference type="RefSeq" id="XP_002954840.1">
    <property type="nucleotide sequence ID" value="XM_002954794.1"/>
</dbReference>
<dbReference type="InParanoid" id="D8U872"/>
<gene>
    <name evidence="2" type="ORF">VOLCADRAFT_95718</name>
</gene>
<evidence type="ECO:0000256" key="1">
    <source>
        <dbReference type="ARBA" id="ARBA00023172"/>
    </source>
</evidence>
<dbReference type="InterPro" id="IPR011010">
    <property type="entry name" value="DNA_brk_join_enz"/>
</dbReference>
<evidence type="ECO:0000313" key="2">
    <source>
        <dbReference type="EMBL" id="EFJ44039.1"/>
    </source>
</evidence>
<sequence length="124" mass="13459">MMVAAISVMFAGFLRFNDLAHISLKHDLLTLHDTHIAIRLPRSKTDQEGKGQTVGVTGYQAAAATRFLSSWYSPQEEIAIQQLSGGGRKATTTTAGGGGGRLRARVREHHLIHSNMQTQVASFT</sequence>
<accession>D8U872</accession>
<dbReference type="KEGG" id="vcn:VOLCADRAFT_95718"/>
<keyword evidence="3" id="KW-1185">Reference proteome</keyword>
<dbReference type="GO" id="GO:0015074">
    <property type="term" value="P:DNA integration"/>
    <property type="evidence" value="ECO:0007669"/>
    <property type="project" value="InterPro"/>
</dbReference>
<dbReference type="STRING" id="3068.D8U872"/>
<dbReference type="EMBL" id="GL378367">
    <property type="protein sequence ID" value="EFJ44039.1"/>
    <property type="molecule type" value="Genomic_DNA"/>
</dbReference>
<evidence type="ECO:0000313" key="3">
    <source>
        <dbReference type="Proteomes" id="UP000001058"/>
    </source>
</evidence>
<dbReference type="SUPFAM" id="SSF56349">
    <property type="entry name" value="DNA breaking-rejoining enzymes"/>
    <property type="match status" value="1"/>
</dbReference>
<dbReference type="GeneID" id="9621567"/>
<dbReference type="OrthoDB" id="10066651at2759"/>
<dbReference type="Proteomes" id="UP000001058">
    <property type="component" value="Unassembled WGS sequence"/>
</dbReference>
<keyword evidence="1" id="KW-0233">DNA recombination</keyword>
<dbReference type="InterPro" id="IPR013762">
    <property type="entry name" value="Integrase-like_cat_sf"/>
</dbReference>
<dbReference type="GO" id="GO:0006310">
    <property type="term" value="P:DNA recombination"/>
    <property type="evidence" value="ECO:0007669"/>
    <property type="project" value="UniProtKB-KW"/>
</dbReference>
<dbReference type="GO" id="GO:0003677">
    <property type="term" value="F:DNA binding"/>
    <property type="evidence" value="ECO:0007669"/>
    <property type="project" value="InterPro"/>
</dbReference>
<protein>
    <submittedName>
        <fullName evidence="2">Uncharacterized protein</fullName>
    </submittedName>
</protein>
<proteinExistence type="predicted"/>
<dbReference type="AlphaFoldDB" id="D8U872"/>
<dbReference type="Gene3D" id="1.10.443.10">
    <property type="entry name" value="Intergrase catalytic core"/>
    <property type="match status" value="1"/>
</dbReference>
<organism evidence="3">
    <name type="scientific">Volvox carteri f. nagariensis</name>
    <dbReference type="NCBI Taxonomy" id="3068"/>
    <lineage>
        <taxon>Eukaryota</taxon>
        <taxon>Viridiplantae</taxon>
        <taxon>Chlorophyta</taxon>
        <taxon>core chlorophytes</taxon>
        <taxon>Chlorophyceae</taxon>
        <taxon>CS clade</taxon>
        <taxon>Chlamydomonadales</taxon>
        <taxon>Volvocaceae</taxon>
        <taxon>Volvox</taxon>
    </lineage>
</organism>
<reference evidence="2 3" key="1">
    <citation type="journal article" date="2010" name="Science">
        <title>Genomic analysis of organismal complexity in the multicellular green alga Volvox carteri.</title>
        <authorList>
            <person name="Prochnik S.E."/>
            <person name="Umen J."/>
            <person name="Nedelcu A.M."/>
            <person name="Hallmann A."/>
            <person name="Miller S.M."/>
            <person name="Nishii I."/>
            <person name="Ferris P."/>
            <person name="Kuo A."/>
            <person name="Mitros T."/>
            <person name="Fritz-Laylin L.K."/>
            <person name="Hellsten U."/>
            <person name="Chapman J."/>
            <person name="Simakov O."/>
            <person name="Rensing S.A."/>
            <person name="Terry A."/>
            <person name="Pangilinan J."/>
            <person name="Kapitonov V."/>
            <person name="Jurka J."/>
            <person name="Salamov A."/>
            <person name="Shapiro H."/>
            <person name="Schmutz J."/>
            <person name="Grimwood J."/>
            <person name="Lindquist E."/>
            <person name="Lucas S."/>
            <person name="Grigoriev I.V."/>
            <person name="Schmitt R."/>
            <person name="Kirk D."/>
            <person name="Rokhsar D.S."/>
        </authorList>
    </citation>
    <scope>NUCLEOTIDE SEQUENCE [LARGE SCALE GENOMIC DNA]</scope>
    <source>
        <strain evidence="3">f. Nagariensis / Eve</strain>
    </source>
</reference>